<dbReference type="GO" id="GO:0098797">
    <property type="term" value="C:plasma membrane protein complex"/>
    <property type="evidence" value="ECO:0007669"/>
    <property type="project" value="TreeGrafter"/>
</dbReference>
<keyword evidence="7" id="KW-0653">Protein transport</keyword>
<feature type="transmembrane region" description="Helical" evidence="11">
    <location>
        <begin position="22"/>
        <end position="40"/>
    </location>
</feature>
<evidence type="ECO:0000256" key="9">
    <source>
        <dbReference type="ARBA" id="ARBA00023136"/>
    </source>
</evidence>
<dbReference type="GO" id="GO:0055085">
    <property type="term" value="P:transmembrane transport"/>
    <property type="evidence" value="ECO:0007669"/>
    <property type="project" value="InterPro"/>
</dbReference>
<keyword evidence="6 11" id="KW-0812">Transmembrane</keyword>
<evidence type="ECO:0000256" key="10">
    <source>
        <dbReference type="SAM" id="MobiDB-lite"/>
    </source>
</evidence>
<evidence type="ECO:0000256" key="4">
    <source>
        <dbReference type="ARBA" id="ARBA00022475"/>
    </source>
</evidence>
<name>A0A0J5FND9_9GAMM</name>
<dbReference type="InterPro" id="IPR006260">
    <property type="entry name" value="TonB/TolA_C"/>
</dbReference>
<dbReference type="PATRIC" id="fig|880157.4.peg.3782"/>
<comment type="similarity">
    <text evidence="2">Belongs to the TonB family.</text>
</comment>
<organism evidence="13 14">
    <name type="scientific">Xenorhabdus khoisanae</name>
    <dbReference type="NCBI Taxonomy" id="880157"/>
    <lineage>
        <taxon>Bacteria</taxon>
        <taxon>Pseudomonadati</taxon>
        <taxon>Pseudomonadota</taxon>
        <taxon>Gammaproteobacteria</taxon>
        <taxon>Enterobacterales</taxon>
        <taxon>Morganellaceae</taxon>
        <taxon>Xenorhabdus</taxon>
    </lineage>
</organism>
<proteinExistence type="inferred from homology"/>
<dbReference type="EMBL" id="LFCV01000142">
    <property type="protein sequence ID" value="KMJ43821.1"/>
    <property type="molecule type" value="Genomic_DNA"/>
</dbReference>
<reference evidence="13 14" key="1">
    <citation type="submission" date="2015-06" db="EMBL/GenBank/DDBJ databases">
        <title>Draft Whole-Genome Sequence of the Entomopathogenic Bacterium Xenorhabdus khoisanae.</title>
        <authorList>
            <person name="Naidoo S."/>
            <person name="Featherston J."/>
            <person name="Gray V.M."/>
        </authorList>
    </citation>
    <scope>NUCLEOTIDE SEQUENCE [LARGE SCALE GENOMIC DNA]</scope>
    <source>
        <strain evidence="13 14">MCB</strain>
    </source>
</reference>
<keyword evidence="9 11" id="KW-0472">Membrane</keyword>
<dbReference type="OrthoDB" id="9115347at2"/>
<evidence type="ECO:0000256" key="1">
    <source>
        <dbReference type="ARBA" id="ARBA00004383"/>
    </source>
</evidence>
<evidence type="ECO:0000313" key="13">
    <source>
        <dbReference type="EMBL" id="KMJ43821.1"/>
    </source>
</evidence>
<keyword evidence="14" id="KW-1185">Reference proteome</keyword>
<accession>A0A0J5FND9</accession>
<keyword evidence="8 11" id="KW-1133">Transmembrane helix</keyword>
<evidence type="ECO:0000256" key="2">
    <source>
        <dbReference type="ARBA" id="ARBA00006555"/>
    </source>
</evidence>
<evidence type="ECO:0000256" key="7">
    <source>
        <dbReference type="ARBA" id="ARBA00022927"/>
    </source>
</evidence>
<dbReference type="SUPFAM" id="SSF74653">
    <property type="entry name" value="TolA/TonB C-terminal domain"/>
    <property type="match status" value="1"/>
</dbReference>
<dbReference type="InterPro" id="IPR051045">
    <property type="entry name" value="TonB-dependent_transducer"/>
</dbReference>
<keyword evidence="5" id="KW-0997">Cell inner membrane</keyword>
<dbReference type="InterPro" id="IPR037682">
    <property type="entry name" value="TonB_C"/>
</dbReference>
<dbReference type="RefSeq" id="WP_047964679.1">
    <property type="nucleotide sequence ID" value="NZ_CAWMBG010000142.1"/>
</dbReference>
<evidence type="ECO:0000259" key="12">
    <source>
        <dbReference type="PROSITE" id="PS52015"/>
    </source>
</evidence>
<comment type="subcellular location">
    <subcellularLocation>
        <location evidence="1">Cell inner membrane</location>
        <topology evidence="1">Single-pass membrane protein</topology>
        <orientation evidence="1">Periplasmic side</orientation>
    </subcellularLocation>
</comment>
<evidence type="ECO:0000256" key="11">
    <source>
        <dbReference type="SAM" id="Phobius"/>
    </source>
</evidence>
<keyword evidence="3" id="KW-0813">Transport</keyword>
<dbReference type="Proteomes" id="UP000036277">
    <property type="component" value="Unassembled WGS sequence"/>
</dbReference>
<feature type="domain" description="TonB C-terminal" evidence="12">
    <location>
        <begin position="184"/>
        <end position="272"/>
    </location>
</feature>
<feature type="region of interest" description="Disordered" evidence="10">
    <location>
        <begin position="71"/>
        <end position="181"/>
    </location>
</feature>
<dbReference type="GO" id="GO:0031992">
    <property type="term" value="F:energy transducer activity"/>
    <property type="evidence" value="ECO:0007669"/>
    <property type="project" value="TreeGrafter"/>
</dbReference>
<feature type="compositionally biased region" description="Basic and acidic residues" evidence="10">
    <location>
        <begin position="124"/>
        <end position="137"/>
    </location>
</feature>
<dbReference type="PANTHER" id="PTHR33446:SF2">
    <property type="entry name" value="PROTEIN TONB"/>
    <property type="match status" value="1"/>
</dbReference>
<dbReference type="Gene3D" id="3.30.1150.10">
    <property type="match status" value="1"/>
</dbReference>
<dbReference type="Pfam" id="PF03544">
    <property type="entry name" value="TonB_C"/>
    <property type="match status" value="1"/>
</dbReference>
<dbReference type="GO" id="GO:0015031">
    <property type="term" value="P:protein transport"/>
    <property type="evidence" value="ECO:0007669"/>
    <property type="project" value="UniProtKB-KW"/>
</dbReference>
<evidence type="ECO:0000256" key="8">
    <source>
        <dbReference type="ARBA" id="ARBA00022989"/>
    </source>
</evidence>
<dbReference type="STRING" id="880157.AB204_17615"/>
<sequence length="272" mass="29604">MTNAAILDNPVANSSLILGKRFLTGILIAILVHTSLIWLLNRHASYDDTAHHINNNASATELSITMVAAPSRENKPEPVSPPSPLLTAPESPTKPEIVLDKAVHPENKVEKPLDANKPKKRQKQQKEKPQEVAEKKPVQSPQVQKDNHTEQQTNGSDQINSESSISRATTSQPLVGQGNSAVDNYHARLRQEIERHKDYPRKAKRMKQEGTVTINFTLLNDGTLSAASVGSSSGNSTLDNAALNAVNRANSVGPRPAGMEPDVTLTLDFTLR</sequence>
<evidence type="ECO:0000256" key="3">
    <source>
        <dbReference type="ARBA" id="ARBA00022448"/>
    </source>
</evidence>
<dbReference type="PANTHER" id="PTHR33446">
    <property type="entry name" value="PROTEIN TONB-RELATED"/>
    <property type="match status" value="1"/>
</dbReference>
<feature type="compositionally biased region" description="Polar residues" evidence="10">
    <location>
        <begin position="139"/>
        <end position="181"/>
    </location>
</feature>
<keyword evidence="4" id="KW-1003">Cell membrane</keyword>
<evidence type="ECO:0000256" key="6">
    <source>
        <dbReference type="ARBA" id="ARBA00022692"/>
    </source>
</evidence>
<evidence type="ECO:0000256" key="5">
    <source>
        <dbReference type="ARBA" id="ARBA00022519"/>
    </source>
</evidence>
<dbReference type="PROSITE" id="PS52015">
    <property type="entry name" value="TONB_CTD"/>
    <property type="match status" value="1"/>
</dbReference>
<dbReference type="NCBIfam" id="TIGR01352">
    <property type="entry name" value="tonB_Cterm"/>
    <property type="match status" value="1"/>
</dbReference>
<evidence type="ECO:0000313" key="14">
    <source>
        <dbReference type="Proteomes" id="UP000036277"/>
    </source>
</evidence>
<comment type="caution">
    <text evidence="13">The sequence shown here is derived from an EMBL/GenBank/DDBJ whole genome shotgun (WGS) entry which is preliminary data.</text>
</comment>
<dbReference type="AlphaFoldDB" id="A0A0J5FND9"/>
<protein>
    <submittedName>
        <fullName evidence="13">Energy transducer TonB</fullName>
    </submittedName>
</protein>
<feature type="compositionally biased region" description="Basic and acidic residues" evidence="10">
    <location>
        <begin position="97"/>
        <end position="117"/>
    </location>
</feature>
<gene>
    <name evidence="13" type="ORF">AB204_17615</name>
</gene>